<organism evidence="1 2">
    <name type="scientific">Panagrolaimus sp. JU765</name>
    <dbReference type="NCBI Taxonomy" id="591449"/>
    <lineage>
        <taxon>Eukaryota</taxon>
        <taxon>Metazoa</taxon>
        <taxon>Ecdysozoa</taxon>
        <taxon>Nematoda</taxon>
        <taxon>Chromadorea</taxon>
        <taxon>Rhabditida</taxon>
        <taxon>Tylenchina</taxon>
        <taxon>Panagrolaimomorpha</taxon>
        <taxon>Panagrolaimoidea</taxon>
        <taxon>Panagrolaimidae</taxon>
        <taxon>Panagrolaimus</taxon>
    </lineage>
</organism>
<reference evidence="2" key="1">
    <citation type="submission" date="2022-11" db="UniProtKB">
        <authorList>
            <consortium name="WormBaseParasite"/>
        </authorList>
    </citation>
    <scope>IDENTIFICATION</scope>
</reference>
<dbReference type="WBParaSite" id="JU765_v2.g7186.t1">
    <property type="protein sequence ID" value="JU765_v2.g7186.t1"/>
    <property type="gene ID" value="JU765_v2.g7186"/>
</dbReference>
<protein>
    <submittedName>
        <fullName evidence="2">Uncharacterized protein</fullName>
    </submittedName>
</protein>
<dbReference type="Proteomes" id="UP000887576">
    <property type="component" value="Unplaced"/>
</dbReference>
<proteinExistence type="predicted"/>
<sequence length="208" mass="22886">MFQKAFFVWIFLGLATAIELPPELRPAKEIGEPEKPIIPGVHEPQSEIPANVRTPPNLSLRSRMIAALNSPIEEKQESERRRHPTADDVAAAAAKAPLVFQKGPKKQTTKAYAKPLPRVTQTPPAGKNYGVNTIVQTNLVDSQGRVMKGVNSVPIRVAPVPATPRPRATASQVEAVDDQVWTNFRVDNTADIKNHEQRGNESVRLINN</sequence>
<evidence type="ECO:0000313" key="2">
    <source>
        <dbReference type="WBParaSite" id="JU765_v2.g7186.t1"/>
    </source>
</evidence>
<name>A0AC34RIH5_9BILA</name>
<accession>A0AC34RIH5</accession>
<evidence type="ECO:0000313" key="1">
    <source>
        <dbReference type="Proteomes" id="UP000887576"/>
    </source>
</evidence>